<evidence type="ECO:0000313" key="1">
    <source>
        <dbReference type="EMBL" id="SMQ69676.1"/>
    </source>
</evidence>
<dbReference type="EMBL" id="FXWG01000002">
    <property type="protein sequence ID" value="SMQ69676.1"/>
    <property type="molecule type" value="Genomic_DNA"/>
</dbReference>
<protein>
    <submittedName>
        <fullName evidence="1">Glycosyltransferase involved in cell wall bisynthesis</fullName>
    </submittedName>
</protein>
<sequence>MSYGNAKTECELTMNAPVLFITRKWAPASGGMETYSMRLTEAMEVLERTQIVSLRGQTNGMPPGWFELLSFPITVIVSCLRRPTAPKILHLGDMAIWPFGFLTLIWRRAALVISAHGTDVAYHRRGGIAGSLYGAYLRIGAFLLGQRATIIANSSATREVTAETGWKNIEVVPLASDFDASGTPKVGSQTILFAGRLVKRKGLSWFVDTVLPLLPSEFSLEVAGPIWDESEEKALSDPRVQFLGALPQDKLANRFAEALCVIIPNIEPKNGEYEGFGLVAPEAAAAGGVVLAADHGGLTDAVLHNETGFLLQAGNAAAWANAIKDIANWPAEHRADWCEKATARSRTYYSWERVAKDTLSVYQKALRMNDYTI</sequence>
<gene>
    <name evidence="1" type="ORF">SAMN06297468_1863</name>
</gene>
<dbReference type="Pfam" id="PF13692">
    <property type="entry name" value="Glyco_trans_1_4"/>
    <property type="match status" value="1"/>
</dbReference>
<evidence type="ECO:0000313" key="2">
    <source>
        <dbReference type="Proteomes" id="UP000194420"/>
    </source>
</evidence>
<keyword evidence="1" id="KW-0808">Transferase</keyword>
<dbReference type="InterPro" id="IPR050194">
    <property type="entry name" value="Glycosyltransferase_grp1"/>
</dbReference>
<accession>A0A1Y6F5E7</accession>
<dbReference type="CDD" id="cd03801">
    <property type="entry name" value="GT4_PimA-like"/>
    <property type="match status" value="1"/>
</dbReference>
<dbReference type="SUPFAM" id="SSF53756">
    <property type="entry name" value="UDP-Glycosyltransferase/glycogen phosphorylase"/>
    <property type="match status" value="1"/>
</dbReference>
<proteinExistence type="predicted"/>
<organism evidence="1 2">
    <name type="scientific">Altererythrobacter xiamenensis</name>
    <dbReference type="NCBI Taxonomy" id="1316679"/>
    <lineage>
        <taxon>Bacteria</taxon>
        <taxon>Pseudomonadati</taxon>
        <taxon>Pseudomonadota</taxon>
        <taxon>Alphaproteobacteria</taxon>
        <taxon>Sphingomonadales</taxon>
        <taxon>Erythrobacteraceae</taxon>
        <taxon>Altererythrobacter</taxon>
    </lineage>
</organism>
<keyword evidence="2" id="KW-1185">Reference proteome</keyword>
<dbReference type="GO" id="GO:0016757">
    <property type="term" value="F:glycosyltransferase activity"/>
    <property type="evidence" value="ECO:0007669"/>
    <property type="project" value="TreeGrafter"/>
</dbReference>
<dbReference type="Gene3D" id="3.40.50.2000">
    <property type="entry name" value="Glycogen Phosphorylase B"/>
    <property type="match status" value="2"/>
</dbReference>
<dbReference type="Proteomes" id="UP000194420">
    <property type="component" value="Unassembled WGS sequence"/>
</dbReference>
<reference evidence="2" key="1">
    <citation type="submission" date="2017-04" db="EMBL/GenBank/DDBJ databases">
        <authorList>
            <person name="Varghese N."/>
            <person name="Submissions S."/>
        </authorList>
    </citation>
    <scope>NUCLEOTIDE SEQUENCE [LARGE SCALE GENOMIC DNA]</scope>
</reference>
<dbReference type="PANTHER" id="PTHR45947">
    <property type="entry name" value="SULFOQUINOVOSYL TRANSFERASE SQD2"/>
    <property type="match status" value="1"/>
</dbReference>
<dbReference type="AlphaFoldDB" id="A0A1Y6F5E7"/>
<dbReference type="PANTHER" id="PTHR45947:SF3">
    <property type="entry name" value="SULFOQUINOVOSYL TRANSFERASE SQD2"/>
    <property type="match status" value="1"/>
</dbReference>
<name>A0A1Y6F5E7_9SPHN</name>